<dbReference type="Proteomes" id="UP000265366">
    <property type="component" value="Unassembled WGS sequence"/>
</dbReference>
<dbReference type="AlphaFoldDB" id="A0A3A1P6P3"/>
<sequence>MVPEPAAPKAASSDGTIIAHMPQAILPILTNMLVAVMFIGAFLVIAQTYPMVRRARWFALSYTFGVLDPLANLGIWLGGNVAVMQAVGFIGFLAALVTMALALSHYHRRRPMWAIAIAILVSGCIWRIATIDAPRDAIWYQLSFQSWFALGSALCAAALRRHAPPSLLNRCLVAVFIVTALHFWAKAAFAITLGTGATEEDFAGTIYAVISQTSSGLLMIAAGLLVVASFLHSVVRATQTEALSDPLTGLPNRRAFDRWLDAAQDDDMQLPLSVAIIDVDHFKRFNDRFGHAVGDEVLREVAACIERHRPSAGRAARLGGEEFVLLLRLERCMALLVVESIRLAIAQLAYKDTDAITVSIGMATMEKGETTSELLRRADRALYRAKAAGRDRCEVDIPDEEVVSSVARPALKVVARH</sequence>
<keyword evidence="3" id="KW-0472">Membrane</keyword>
<dbReference type="NCBIfam" id="TIGR00254">
    <property type="entry name" value="GGDEF"/>
    <property type="match status" value="1"/>
</dbReference>
<feature type="transmembrane region" description="Helical" evidence="3">
    <location>
        <begin position="206"/>
        <end position="231"/>
    </location>
</feature>
<dbReference type="PROSITE" id="PS50887">
    <property type="entry name" value="GGDEF"/>
    <property type="match status" value="1"/>
</dbReference>
<dbReference type="GO" id="GO:0043709">
    <property type="term" value="P:cell adhesion involved in single-species biofilm formation"/>
    <property type="evidence" value="ECO:0007669"/>
    <property type="project" value="TreeGrafter"/>
</dbReference>
<dbReference type="PANTHER" id="PTHR45138">
    <property type="entry name" value="REGULATORY COMPONENTS OF SENSORY TRANSDUCTION SYSTEM"/>
    <property type="match status" value="1"/>
</dbReference>
<evidence type="ECO:0000256" key="2">
    <source>
        <dbReference type="ARBA" id="ARBA00034247"/>
    </source>
</evidence>
<feature type="transmembrane region" description="Helical" evidence="3">
    <location>
        <begin position="57"/>
        <end position="77"/>
    </location>
</feature>
<evidence type="ECO:0000256" key="1">
    <source>
        <dbReference type="ARBA" id="ARBA00012528"/>
    </source>
</evidence>
<dbReference type="InterPro" id="IPR043128">
    <property type="entry name" value="Rev_trsase/Diguanyl_cyclase"/>
</dbReference>
<keyword evidence="6" id="KW-1185">Reference proteome</keyword>
<dbReference type="SUPFAM" id="SSF55073">
    <property type="entry name" value="Nucleotide cyclase"/>
    <property type="match status" value="1"/>
</dbReference>
<feature type="transmembrane region" description="Helical" evidence="3">
    <location>
        <begin position="24"/>
        <end position="45"/>
    </location>
</feature>
<protein>
    <recommendedName>
        <fullName evidence="1">diguanylate cyclase</fullName>
        <ecNumber evidence="1">2.7.7.65</ecNumber>
    </recommendedName>
</protein>
<comment type="caution">
    <text evidence="5">The sequence shown here is derived from an EMBL/GenBank/DDBJ whole genome shotgun (WGS) entry which is preliminary data.</text>
</comment>
<dbReference type="GO" id="GO:0005886">
    <property type="term" value="C:plasma membrane"/>
    <property type="evidence" value="ECO:0007669"/>
    <property type="project" value="TreeGrafter"/>
</dbReference>
<dbReference type="GO" id="GO:1902201">
    <property type="term" value="P:negative regulation of bacterial-type flagellum-dependent cell motility"/>
    <property type="evidence" value="ECO:0007669"/>
    <property type="project" value="TreeGrafter"/>
</dbReference>
<comment type="catalytic activity">
    <reaction evidence="2">
        <text>2 GTP = 3',3'-c-di-GMP + 2 diphosphate</text>
        <dbReference type="Rhea" id="RHEA:24898"/>
        <dbReference type="ChEBI" id="CHEBI:33019"/>
        <dbReference type="ChEBI" id="CHEBI:37565"/>
        <dbReference type="ChEBI" id="CHEBI:58805"/>
        <dbReference type="EC" id="2.7.7.65"/>
    </reaction>
</comment>
<dbReference type="InterPro" id="IPR029787">
    <property type="entry name" value="Nucleotide_cyclase"/>
</dbReference>
<evidence type="ECO:0000313" key="5">
    <source>
        <dbReference type="EMBL" id="RIV88165.1"/>
    </source>
</evidence>
<evidence type="ECO:0000259" key="4">
    <source>
        <dbReference type="PROSITE" id="PS50887"/>
    </source>
</evidence>
<feature type="transmembrane region" description="Helical" evidence="3">
    <location>
        <begin position="83"/>
        <end position="103"/>
    </location>
</feature>
<dbReference type="SMART" id="SM00267">
    <property type="entry name" value="GGDEF"/>
    <property type="match status" value="1"/>
</dbReference>
<dbReference type="InterPro" id="IPR050469">
    <property type="entry name" value="Diguanylate_Cyclase"/>
</dbReference>
<dbReference type="PANTHER" id="PTHR45138:SF9">
    <property type="entry name" value="DIGUANYLATE CYCLASE DGCM-RELATED"/>
    <property type="match status" value="1"/>
</dbReference>
<dbReference type="Pfam" id="PF00990">
    <property type="entry name" value="GGDEF"/>
    <property type="match status" value="1"/>
</dbReference>
<feature type="transmembrane region" description="Helical" evidence="3">
    <location>
        <begin position="137"/>
        <end position="159"/>
    </location>
</feature>
<reference evidence="5 6" key="1">
    <citation type="submission" date="2018-08" db="EMBL/GenBank/DDBJ databases">
        <title>Erythrobacter zhengii sp.nov., a bacterium isolated from deep-sea sediment.</title>
        <authorList>
            <person name="Fang C."/>
            <person name="Wu Y.-H."/>
            <person name="Sun C."/>
            <person name="Wang H."/>
            <person name="Cheng H."/>
            <person name="Meng F.-X."/>
            <person name="Wang C.-S."/>
            <person name="Xu X.-W."/>
        </authorList>
    </citation>
    <scope>NUCLEOTIDE SEQUENCE [LARGE SCALE GENOMIC DNA]</scope>
    <source>
        <strain evidence="5 6">CCTCC AB 2015396</strain>
    </source>
</reference>
<dbReference type="OrthoDB" id="384661at2"/>
<keyword evidence="3" id="KW-1133">Transmembrane helix</keyword>
<dbReference type="CDD" id="cd01949">
    <property type="entry name" value="GGDEF"/>
    <property type="match status" value="1"/>
</dbReference>
<dbReference type="EMBL" id="QXFM01000073">
    <property type="protein sequence ID" value="RIV88165.1"/>
    <property type="molecule type" value="Genomic_DNA"/>
</dbReference>
<feature type="transmembrane region" description="Helical" evidence="3">
    <location>
        <begin position="171"/>
        <end position="194"/>
    </location>
</feature>
<name>A0A3A1P6P3_9SPHN</name>
<gene>
    <name evidence="5" type="ORF">D2V17_08230</name>
</gene>
<organism evidence="5 6">
    <name type="scientific">Aurantiacibacter xanthus</name>
    <dbReference type="NCBI Taxonomy" id="1784712"/>
    <lineage>
        <taxon>Bacteria</taxon>
        <taxon>Pseudomonadati</taxon>
        <taxon>Pseudomonadota</taxon>
        <taxon>Alphaproteobacteria</taxon>
        <taxon>Sphingomonadales</taxon>
        <taxon>Erythrobacteraceae</taxon>
        <taxon>Aurantiacibacter</taxon>
    </lineage>
</organism>
<feature type="domain" description="GGDEF" evidence="4">
    <location>
        <begin position="270"/>
        <end position="398"/>
    </location>
</feature>
<dbReference type="EC" id="2.7.7.65" evidence="1"/>
<proteinExistence type="predicted"/>
<dbReference type="Gene3D" id="3.30.70.270">
    <property type="match status" value="1"/>
</dbReference>
<accession>A0A3A1P6P3</accession>
<evidence type="ECO:0000256" key="3">
    <source>
        <dbReference type="SAM" id="Phobius"/>
    </source>
</evidence>
<keyword evidence="3" id="KW-0812">Transmembrane</keyword>
<evidence type="ECO:0000313" key="6">
    <source>
        <dbReference type="Proteomes" id="UP000265366"/>
    </source>
</evidence>
<dbReference type="GO" id="GO:0052621">
    <property type="term" value="F:diguanylate cyclase activity"/>
    <property type="evidence" value="ECO:0007669"/>
    <property type="project" value="UniProtKB-EC"/>
</dbReference>
<feature type="transmembrane region" description="Helical" evidence="3">
    <location>
        <begin position="112"/>
        <end position="131"/>
    </location>
</feature>
<dbReference type="FunFam" id="3.30.70.270:FF:000001">
    <property type="entry name" value="Diguanylate cyclase domain protein"/>
    <property type="match status" value="1"/>
</dbReference>
<dbReference type="InterPro" id="IPR000160">
    <property type="entry name" value="GGDEF_dom"/>
</dbReference>